<protein>
    <recommendedName>
        <fullName evidence="4">Shugoshin C-terminal domain-containing protein</fullName>
    </recommendedName>
</protein>
<evidence type="ECO:0000313" key="5">
    <source>
        <dbReference type="EMBL" id="KAK2587576.1"/>
    </source>
</evidence>
<dbReference type="Proteomes" id="UP001258017">
    <property type="component" value="Unassembled WGS sequence"/>
</dbReference>
<reference evidence="5" key="1">
    <citation type="submission" date="2021-08" db="EMBL/GenBank/DDBJ databases">
        <authorList>
            <person name="Misof B."/>
            <person name="Oliver O."/>
            <person name="Podsiadlowski L."/>
            <person name="Donath A."/>
            <person name="Peters R."/>
            <person name="Mayer C."/>
            <person name="Rust J."/>
            <person name="Gunkel S."/>
            <person name="Lesny P."/>
            <person name="Martin S."/>
            <person name="Oeyen J.P."/>
            <person name="Petersen M."/>
            <person name="Panagiotis P."/>
            <person name="Wilbrandt J."/>
            <person name="Tanja T."/>
        </authorList>
    </citation>
    <scope>NUCLEOTIDE SEQUENCE</scope>
    <source>
        <strain evidence="5">GBR_01_08_01A</strain>
        <tissue evidence="5">Thorax + abdomen</tissue>
    </source>
</reference>
<proteinExistence type="inferred from homology"/>
<comment type="caution">
    <text evidence="5">The sequence shown here is derived from an EMBL/GenBank/DDBJ whole genome shotgun (WGS) entry which is preliminary data.</text>
</comment>
<organism evidence="5 6">
    <name type="scientific">Odynerus spinipes</name>
    <dbReference type="NCBI Taxonomy" id="1348599"/>
    <lineage>
        <taxon>Eukaryota</taxon>
        <taxon>Metazoa</taxon>
        <taxon>Ecdysozoa</taxon>
        <taxon>Arthropoda</taxon>
        <taxon>Hexapoda</taxon>
        <taxon>Insecta</taxon>
        <taxon>Pterygota</taxon>
        <taxon>Neoptera</taxon>
        <taxon>Endopterygota</taxon>
        <taxon>Hymenoptera</taxon>
        <taxon>Apocrita</taxon>
        <taxon>Aculeata</taxon>
        <taxon>Vespoidea</taxon>
        <taxon>Vespidae</taxon>
        <taxon>Eumeninae</taxon>
        <taxon>Odynerus</taxon>
    </lineage>
</organism>
<feature type="region of interest" description="Disordered" evidence="3">
    <location>
        <begin position="442"/>
        <end position="472"/>
    </location>
</feature>
<feature type="domain" description="Shugoshin C-terminal" evidence="4">
    <location>
        <begin position="724"/>
        <end position="745"/>
    </location>
</feature>
<dbReference type="Pfam" id="PF07557">
    <property type="entry name" value="Shugoshin_C"/>
    <property type="match status" value="1"/>
</dbReference>
<dbReference type="GO" id="GO:0000775">
    <property type="term" value="C:chromosome, centromeric region"/>
    <property type="evidence" value="ECO:0007669"/>
    <property type="project" value="InterPro"/>
</dbReference>
<gene>
    <name evidence="5" type="ORF">KPH14_003704</name>
</gene>
<feature type="compositionally biased region" description="Low complexity" evidence="3">
    <location>
        <begin position="188"/>
        <end position="205"/>
    </location>
</feature>
<keyword evidence="2" id="KW-0159">Chromosome partition</keyword>
<evidence type="ECO:0000256" key="1">
    <source>
        <dbReference type="ARBA" id="ARBA00010845"/>
    </source>
</evidence>
<feature type="region of interest" description="Disordered" evidence="3">
    <location>
        <begin position="185"/>
        <end position="276"/>
    </location>
</feature>
<evidence type="ECO:0000256" key="2">
    <source>
        <dbReference type="ARBA" id="ARBA00022829"/>
    </source>
</evidence>
<feature type="compositionally biased region" description="Basic residues" evidence="3">
    <location>
        <begin position="621"/>
        <end position="630"/>
    </location>
</feature>
<feature type="region of interest" description="Disordered" evidence="3">
    <location>
        <begin position="699"/>
        <end position="747"/>
    </location>
</feature>
<dbReference type="AlphaFoldDB" id="A0AAD9RX87"/>
<feature type="compositionally biased region" description="Polar residues" evidence="3">
    <location>
        <begin position="631"/>
        <end position="641"/>
    </location>
</feature>
<feature type="region of interest" description="Disordered" evidence="3">
    <location>
        <begin position="618"/>
        <end position="659"/>
    </location>
</feature>
<evidence type="ECO:0000313" key="6">
    <source>
        <dbReference type="Proteomes" id="UP001258017"/>
    </source>
</evidence>
<keyword evidence="6" id="KW-1185">Reference proteome</keyword>
<reference evidence="5" key="2">
    <citation type="journal article" date="2023" name="Commun. Biol.">
        <title>Intrasexual cuticular hydrocarbon dimorphism in a wasp sheds light on hydrocarbon biosynthesis genes in Hymenoptera.</title>
        <authorList>
            <person name="Moris V.C."/>
            <person name="Podsiadlowski L."/>
            <person name="Martin S."/>
            <person name="Oeyen J.P."/>
            <person name="Donath A."/>
            <person name="Petersen M."/>
            <person name="Wilbrandt J."/>
            <person name="Misof B."/>
            <person name="Liedtke D."/>
            <person name="Thamm M."/>
            <person name="Scheiner R."/>
            <person name="Schmitt T."/>
            <person name="Niehuis O."/>
        </authorList>
    </citation>
    <scope>NUCLEOTIDE SEQUENCE</scope>
    <source>
        <strain evidence="5">GBR_01_08_01A</strain>
    </source>
</reference>
<accession>A0AAD9RX87</accession>
<feature type="compositionally biased region" description="Basic residues" evidence="3">
    <location>
        <begin position="642"/>
        <end position="652"/>
    </location>
</feature>
<comment type="similarity">
    <text evidence="1">Belongs to the shugoshin family.</text>
</comment>
<evidence type="ECO:0000259" key="4">
    <source>
        <dbReference type="Pfam" id="PF07557"/>
    </source>
</evidence>
<evidence type="ECO:0000256" key="3">
    <source>
        <dbReference type="SAM" id="MobiDB-lite"/>
    </source>
</evidence>
<sequence>MPQIAKHRRFKRATVLIKRTQCLGKYPRNRGCMPSYEKLRSNNSCLARALSKQKQKGQLLFTQNVALLAEVQDLSSACNKRDNTLLKVLQNAKEMLKMLVTMSKFVTSTISSCQEFASSSNASLRMSCNSFMRGDDRRLSARSPTKGVVKPMISGHTITKPSINLSRINMRHINNPSNLTTIEEVSPSVTSVENSDVNNDSSSSSAIVPVRQARNANGRACRMPERLNISSPRVNEDGERRSSQRKSRHSEQLSRKRSRSKSNKLLESSIERRSTERTELIGSPRVKLNDVSKLLHNCQTINIRRLGSIHDDFVNESLEINDSTNNTPTKQNKDNIVSETEVSMDLTRENSYLEDTNDSEKSNDEFTENNRKVFTSEKLGENIQINNRNRRDNVFNLYDPLEGSSWMFNNSQKKLSMTNIKERASVKGSNRTSRISQSVEIANVSSSSEDESYVKNEKELNGSYSKKSTVKSRTLERDSILNNVQENYDKIEDDCVMNIQGFVTRQRGNSTEAMDDDLDDFTLMYRRQPINNIPFDINDLRLPVLEDSVIKSVVTKEPEPEITTTLQKITQNCLISSTSDDIKDESLLDNSTVKLPLLSNTAIDCTVPVVDIALDTQQQQKLRKTPKIHRTGNSLTTTPSGKKNRKQRKKSKNDKDPSAAKVVLQKLNESHVKMQNPLLGETFSQNSSTLSRKNFNLSSLENSSDSESSTAGANLNAENAVIKRPRRQKAPQNLKEPSLTKKLRRLE</sequence>
<feature type="compositionally biased region" description="Low complexity" evidence="3">
    <location>
        <begin position="699"/>
        <end position="709"/>
    </location>
</feature>
<name>A0AAD9RX87_9HYME</name>
<dbReference type="GO" id="GO:0045132">
    <property type="term" value="P:meiotic chromosome segregation"/>
    <property type="evidence" value="ECO:0007669"/>
    <property type="project" value="InterPro"/>
</dbReference>
<dbReference type="EMBL" id="JAIFRP010000006">
    <property type="protein sequence ID" value="KAK2587576.1"/>
    <property type="molecule type" value="Genomic_DNA"/>
</dbReference>
<dbReference type="GO" id="GO:0005634">
    <property type="term" value="C:nucleus"/>
    <property type="evidence" value="ECO:0007669"/>
    <property type="project" value="InterPro"/>
</dbReference>
<dbReference type="InterPro" id="IPR011515">
    <property type="entry name" value="Shugoshin_C"/>
</dbReference>